<evidence type="ECO:0000256" key="1">
    <source>
        <dbReference type="SAM" id="MobiDB-lite"/>
    </source>
</evidence>
<organism evidence="3 4">
    <name type="scientific">Cardiobacterium hominis</name>
    <dbReference type="NCBI Taxonomy" id="2718"/>
    <lineage>
        <taxon>Bacteria</taxon>
        <taxon>Pseudomonadati</taxon>
        <taxon>Pseudomonadota</taxon>
        <taxon>Gammaproteobacteria</taxon>
        <taxon>Cardiobacteriales</taxon>
        <taxon>Cardiobacteriaceae</taxon>
        <taxon>Cardiobacterium</taxon>
    </lineage>
</organism>
<accession>A0A1C3H651</accession>
<dbReference type="AlphaFoldDB" id="A0A1C3H651"/>
<reference evidence="4" key="1">
    <citation type="submission" date="2016-04" db="EMBL/GenBank/DDBJ databases">
        <authorList>
            <person name="Tagini F."/>
        </authorList>
    </citation>
    <scope>NUCLEOTIDE SEQUENCE [LARGE SCALE GENOMIC DNA]</scope>
    <source>
        <strain evidence="4">CHUV0807</strain>
    </source>
</reference>
<evidence type="ECO:0000313" key="3">
    <source>
        <dbReference type="EMBL" id="SAM69439.1"/>
    </source>
</evidence>
<feature type="chain" id="PRO_5008674904" evidence="2">
    <location>
        <begin position="23"/>
        <end position="148"/>
    </location>
</feature>
<feature type="signal peptide" evidence="2">
    <location>
        <begin position="1"/>
        <end position="22"/>
    </location>
</feature>
<gene>
    <name evidence="3" type="ORF">CHUV0807_2055</name>
</gene>
<dbReference type="Pfam" id="PF04170">
    <property type="entry name" value="NlpE"/>
    <property type="match status" value="1"/>
</dbReference>
<proteinExistence type="predicted"/>
<evidence type="ECO:0000256" key="2">
    <source>
        <dbReference type="SAM" id="SignalP"/>
    </source>
</evidence>
<sequence>MTKTLKPAGLLVAFLLTGCLGGGSTPTATTVPANSQTTPPPAAAASDPFKGTYNGVLPCADCDGLQTSLTLDGAGNYTIQSTKLGKKPEDHTASGLYRYTTDKKHLQLDNNASNLTFMVGDSFLEVRLPDGSKGERKLPDDNYRLKRQ</sequence>
<dbReference type="RefSeq" id="WP_079541698.1">
    <property type="nucleotide sequence ID" value="NZ_CALFOW010000132.1"/>
</dbReference>
<name>A0A1C3H651_9GAMM</name>
<dbReference type="EMBL" id="FKLO01000069">
    <property type="protein sequence ID" value="SAM69439.1"/>
    <property type="molecule type" value="Genomic_DNA"/>
</dbReference>
<keyword evidence="2" id="KW-0732">Signal</keyword>
<dbReference type="InterPro" id="IPR007298">
    <property type="entry name" value="Cu-R_lipoprotein_NlpE"/>
</dbReference>
<protein>
    <submittedName>
        <fullName evidence="3">Lipoprotein</fullName>
    </submittedName>
</protein>
<feature type="region of interest" description="Disordered" evidence="1">
    <location>
        <begin position="129"/>
        <end position="148"/>
    </location>
</feature>
<dbReference type="Proteomes" id="UP000190837">
    <property type="component" value="Unassembled WGS sequence"/>
</dbReference>
<evidence type="ECO:0000313" key="4">
    <source>
        <dbReference type="Proteomes" id="UP000190837"/>
    </source>
</evidence>
<dbReference type="Gene3D" id="2.40.128.640">
    <property type="match status" value="1"/>
</dbReference>
<dbReference type="PROSITE" id="PS51257">
    <property type="entry name" value="PROKAR_LIPOPROTEIN"/>
    <property type="match status" value="1"/>
</dbReference>
<keyword evidence="3" id="KW-0449">Lipoprotein</keyword>